<keyword evidence="11" id="KW-0472">Membrane</keyword>
<evidence type="ECO:0000256" key="15">
    <source>
        <dbReference type="ARBA" id="ARBA00048679"/>
    </source>
</evidence>
<dbReference type="Gene3D" id="3.30.200.20">
    <property type="entry name" value="Phosphorylase Kinase, domain 1"/>
    <property type="match status" value="1"/>
</dbReference>
<evidence type="ECO:0000256" key="6">
    <source>
        <dbReference type="ARBA" id="ARBA00022729"/>
    </source>
</evidence>
<dbReference type="Gene3D" id="1.10.510.10">
    <property type="entry name" value="Transferase(Phosphotransferase) domain 1"/>
    <property type="match status" value="1"/>
</dbReference>
<dbReference type="EC" id="2.7.11.1" evidence="2"/>
<keyword evidence="8" id="KW-0418">Kinase</keyword>
<evidence type="ECO:0000256" key="8">
    <source>
        <dbReference type="ARBA" id="ARBA00022777"/>
    </source>
</evidence>
<feature type="domain" description="Protein kinase" evidence="16">
    <location>
        <begin position="26"/>
        <end position="300"/>
    </location>
</feature>
<dbReference type="GeneID" id="18601730"/>
<dbReference type="PROSITE" id="PS00108">
    <property type="entry name" value="PROTEIN_KINASE_ST"/>
    <property type="match status" value="1"/>
</dbReference>
<keyword evidence="7" id="KW-0547">Nucleotide-binding</keyword>
<evidence type="ECO:0000256" key="4">
    <source>
        <dbReference type="ARBA" id="ARBA00022679"/>
    </source>
</evidence>
<evidence type="ECO:0000256" key="7">
    <source>
        <dbReference type="ARBA" id="ARBA00022741"/>
    </source>
</evidence>
<dbReference type="PIRSF" id="PIRSF000654">
    <property type="entry name" value="Integrin-linked_kinase"/>
    <property type="match status" value="1"/>
</dbReference>
<dbReference type="InterPro" id="IPR001245">
    <property type="entry name" value="Ser-Thr/Tyr_kinase_cat_dom"/>
</dbReference>
<dbReference type="InterPro" id="IPR045272">
    <property type="entry name" value="ANXUR1/2-like"/>
</dbReference>
<keyword evidence="12" id="KW-0675">Receptor</keyword>
<accession>A0AB32W947</accession>
<dbReference type="KEGG" id="tcc:18601730"/>
<dbReference type="SMART" id="SM00220">
    <property type="entry name" value="S_TKc"/>
    <property type="match status" value="1"/>
</dbReference>
<evidence type="ECO:0000256" key="1">
    <source>
        <dbReference type="ARBA" id="ARBA00004479"/>
    </source>
</evidence>
<dbReference type="InterPro" id="IPR000719">
    <property type="entry name" value="Prot_kinase_dom"/>
</dbReference>
<reference evidence="18" key="2">
    <citation type="submission" date="2025-08" db="UniProtKB">
        <authorList>
            <consortium name="RefSeq"/>
        </authorList>
    </citation>
    <scope>IDENTIFICATION</scope>
</reference>
<dbReference type="AlphaFoldDB" id="A0AB32W947"/>
<organism evidence="17 18">
    <name type="scientific">Theobroma cacao</name>
    <name type="common">Cacao</name>
    <name type="synonym">Cocoa</name>
    <dbReference type="NCBI Taxonomy" id="3641"/>
    <lineage>
        <taxon>Eukaryota</taxon>
        <taxon>Viridiplantae</taxon>
        <taxon>Streptophyta</taxon>
        <taxon>Embryophyta</taxon>
        <taxon>Tracheophyta</taxon>
        <taxon>Spermatophyta</taxon>
        <taxon>Magnoliopsida</taxon>
        <taxon>eudicotyledons</taxon>
        <taxon>Gunneridae</taxon>
        <taxon>Pentapetalae</taxon>
        <taxon>rosids</taxon>
        <taxon>malvids</taxon>
        <taxon>Malvales</taxon>
        <taxon>Malvaceae</taxon>
        <taxon>Byttnerioideae</taxon>
        <taxon>Theobroma</taxon>
    </lineage>
</organism>
<name>A0AB32W947_THECC</name>
<comment type="subcellular location">
    <subcellularLocation>
        <location evidence="1">Membrane</location>
        <topology evidence="1">Single-pass type I membrane protein</topology>
    </subcellularLocation>
</comment>
<keyword evidence="10" id="KW-1133">Transmembrane helix</keyword>
<comment type="catalytic activity">
    <reaction evidence="14">
        <text>L-threonyl-[protein] + ATP = O-phospho-L-threonyl-[protein] + ADP + H(+)</text>
        <dbReference type="Rhea" id="RHEA:46608"/>
        <dbReference type="Rhea" id="RHEA-COMP:11060"/>
        <dbReference type="Rhea" id="RHEA-COMP:11605"/>
        <dbReference type="ChEBI" id="CHEBI:15378"/>
        <dbReference type="ChEBI" id="CHEBI:30013"/>
        <dbReference type="ChEBI" id="CHEBI:30616"/>
        <dbReference type="ChEBI" id="CHEBI:61977"/>
        <dbReference type="ChEBI" id="CHEBI:456216"/>
        <dbReference type="EC" id="2.7.11.1"/>
    </reaction>
</comment>
<dbReference type="Proteomes" id="UP000694886">
    <property type="component" value="Chromosome 4"/>
</dbReference>
<protein>
    <recommendedName>
        <fullName evidence="2">non-specific serine/threonine protein kinase</fullName>
        <ecNumber evidence="2">2.7.11.1</ecNumber>
    </recommendedName>
</protein>
<evidence type="ECO:0000256" key="9">
    <source>
        <dbReference type="ARBA" id="ARBA00022840"/>
    </source>
</evidence>
<dbReference type="GO" id="GO:0005524">
    <property type="term" value="F:ATP binding"/>
    <property type="evidence" value="ECO:0007669"/>
    <property type="project" value="UniProtKB-KW"/>
</dbReference>
<reference evidence="17" key="1">
    <citation type="journal article" date="1997" name="Nucleic Acids Res.">
        <title>tRNAscan-SE: a program for improved detection of transfer RNA genes in genomic sequence.</title>
        <authorList>
            <person name="Lowe T.M."/>
            <person name="Eddy S.R."/>
        </authorList>
    </citation>
    <scope>NUCLEOTIDE SEQUENCE [LARGE SCALE GENOMIC DNA]</scope>
    <source>
        <strain evidence="17">r\B97-61/B2</strain>
    </source>
</reference>
<dbReference type="GO" id="GO:0004674">
    <property type="term" value="F:protein serine/threonine kinase activity"/>
    <property type="evidence" value="ECO:0007669"/>
    <property type="project" value="UniProtKB-KW"/>
</dbReference>
<dbReference type="GO" id="GO:0016020">
    <property type="term" value="C:membrane"/>
    <property type="evidence" value="ECO:0007669"/>
    <property type="project" value="UniProtKB-SubCell"/>
</dbReference>
<dbReference type="Gramene" id="Tc04v2_t008560.1">
    <property type="protein sequence ID" value="Tc04v2_p008560.1"/>
    <property type="gene ID" value="Tc04v2_g008560"/>
</dbReference>
<keyword evidence="5" id="KW-0812">Transmembrane</keyword>
<evidence type="ECO:0000256" key="14">
    <source>
        <dbReference type="ARBA" id="ARBA00047899"/>
    </source>
</evidence>
<keyword evidence="6" id="KW-0732">Signal</keyword>
<evidence type="ECO:0000313" key="17">
    <source>
        <dbReference type="Proteomes" id="UP000694886"/>
    </source>
</evidence>
<dbReference type="CDD" id="cd14066">
    <property type="entry name" value="STKc_IRAK"/>
    <property type="match status" value="1"/>
</dbReference>
<dbReference type="RefSeq" id="XP_017974517.1">
    <property type="nucleotide sequence ID" value="XM_018119028.1"/>
</dbReference>
<evidence type="ECO:0000256" key="2">
    <source>
        <dbReference type="ARBA" id="ARBA00012513"/>
    </source>
</evidence>
<sequence>MPSPELPEDIYRQFSLAEVKAATNNFHQGSIIAEGGFGPVYRGAVNDGTMVVALKRLRSRSLQGVTEFQNEVQLLCQLRHPHLVSFIGFCHEDNEIILVYEYMSRGSLSYHLHRDGYVPLGWKNRLQICIGAARGLHYLHTGVKHVVFHRDIKSSNILLDDEWSGKLSSFGLSKMGPISMKKALIRTESSVVGTFGYLAPEYMIHGLLTEKSDVFSFGVLLFEVLCGRKVCDATLPKNQQYILEWVIESAKEGTNYHVIDPYLKGTIAPECFKQYLEIACSCVHYEGNKRPTIGEVEVMLELALELQKQADSIMESINPHGEYMYEEASFRFSVSDLDLYGYYYGSGC</sequence>
<evidence type="ECO:0000256" key="3">
    <source>
        <dbReference type="ARBA" id="ARBA00022527"/>
    </source>
</evidence>
<dbReference type="FunFam" id="1.10.510.10:FF:000287">
    <property type="entry name" value="probable LRR receptor-like serine/threonine-protein kinase RKF3"/>
    <property type="match status" value="1"/>
</dbReference>
<evidence type="ECO:0000256" key="10">
    <source>
        <dbReference type="ARBA" id="ARBA00022989"/>
    </source>
</evidence>
<dbReference type="PANTHER" id="PTHR27003">
    <property type="entry name" value="OS07G0166700 PROTEIN"/>
    <property type="match status" value="1"/>
</dbReference>
<evidence type="ECO:0000313" key="18">
    <source>
        <dbReference type="RefSeq" id="XP_017974517.1"/>
    </source>
</evidence>
<gene>
    <name evidence="18" type="primary">LOC18601730</name>
</gene>
<keyword evidence="13" id="KW-0325">Glycoprotein</keyword>
<evidence type="ECO:0000259" key="16">
    <source>
        <dbReference type="PROSITE" id="PS50011"/>
    </source>
</evidence>
<dbReference type="InterPro" id="IPR008271">
    <property type="entry name" value="Ser/Thr_kinase_AS"/>
</dbReference>
<comment type="catalytic activity">
    <reaction evidence="15">
        <text>L-seryl-[protein] + ATP = O-phospho-L-seryl-[protein] + ADP + H(+)</text>
        <dbReference type="Rhea" id="RHEA:17989"/>
        <dbReference type="Rhea" id="RHEA-COMP:9863"/>
        <dbReference type="Rhea" id="RHEA-COMP:11604"/>
        <dbReference type="ChEBI" id="CHEBI:15378"/>
        <dbReference type="ChEBI" id="CHEBI:29999"/>
        <dbReference type="ChEBI" id="CHEBI:30616"/>
        <dbReference type="ChEBI" id="CHEBI:83421"/>
        <dbReference type="ChEBI" id="CHEBI:456216"/>
        <dbReference type="EC" id="2.7.11.1"/>
    </reaction>
</comment>
<evidence type="ECO:0000256" key="12">
    <source>
        <dbReference type="ARBA" id="ARBA00023170"/>
    </source>
</evidence>
<evidence type="ECO:0000256" key="5">
    <source>
        <dbReference type="ARBA" id="ARBA00022692"/>
    </source>
</evidence>
<evidence type="ECO:0000256" key="13">
    <source>
        <dbReference type="ARBA" id="ARBA00023180"/>
    </source>
</evidence>
<dbReference type="GO" id="GO:0004714">
    <property type="term" value="F:transmembrane receptor protein tyrosine kinase activity"/>
    <property type="evidence" value="ECO:0007669"/>
    <property type="project" value="InterPro"/>
</dbReference>
<dbReference type="PROSITE" id="PS50011">
    <property type="entry name" value="PROTEIN_KINASE_DOM"/>
    <property type="match status" value="1"/>
</dbReference>
<keyword evidence="4" id="KW-0808">Transferase</keyword>
<evidence type="ECO:0000256" key="11">
    <source>
        <dbReference type="ARBA" id="ARBA00023136"/>
    </source>
</evidence>
<dbReference type="FunFam" id="3.30.200.20:FF:000039">
    <property type="entry name" value="receptor-like protein kinase FERONIA"/>
    <property type="match status" value="1"/>
</dbReference>
<dbReference type="PANTHER" id="PTHR27003:SF278">
    <property type="entry name" value="RECEPTOR-LIKE PROTEIN KINASE ANXUR2"/>
    <property type="match status" value="1"/>
</dbReference>
<dbReference type="InterPro" id="IPR011009">
    <property type="entry name" value="Kinase-like_dom_sf"/>
</dbReference>
<dbReference type="SUPFAM" id="SSF56112">
    <property type="entry name" value="Protein kinase-like (PK-like)"/>
    <property type="match status" value="1"/>
</dbReference>
<dbReference type="Pfam" id="PF07714">
    <property type="entry name" value="PK_Tyr_Ser-Thr"/>
    <property type="match status" value="1"/>
</dbReference>
<keyword evidence="3" id="KW-0723">Serine/threonine-protein kinase</keyword>
<proteinExistence type="predicted"/>
<keyword evidence="9" id="KW-0067">ATP-binding</keyword>